<evidence type="ECO:0000313" key="2">
    <source>
        <dbReference type="EMBL" id="KAK4880425.1"/>
    </source>
</evidence>
<protein>
    <submittedName>
        <fullName evidence="2">Uncharacterized protein</fullName>
    </submittedName>
</protein>
<dbReference type="Proteomes" id="UP001353858">
    <property type="component" value="Unassembled WGS sequence"/>
</dbReference>
<keyword evidence="3" id="KW-1185">Reference proteome</keyword>
<keyword evidence="1" id="KW-0175">Coiled coil</keyword>
<proteinExistence type="predicted"/>
<gene>
    <name evidence="2" type="ORF">RN001_008571</name>
</gene>
<feature type="coiled-coil region" evidence="1">
    <location>
        <begin position="21"/>
        <end position="55"/>
    </location>
</feature>
<organism evidence="2 3">
    <name type="scientific">Aquatica leii</name>
    <dbReference type="NCBI Taxonomy" id="1421715"/>
    <lineage>
        <taxon>Eukaryota</taxon>
        <taxon>Metazoa</taxon>
        <taxon>Ecdysozoa</taxon>
        <taxon>Arthropoda</taxon>
        <taxon>Hexapoda</taxon>
        <taxon>Insecta</taxon>
        <taxon>Pterygota</taxon>
        <taxon>Neoptera</taxon>
        <taxon>Endopterygota</taxon>
        <taxon>Coleoptera</taxon>
        <taxon>Polyphaga</taxon>
        <taxon>Elateriformia</taxon>
        <taxon>Elateroidea</taxon>
        <taxon>Lampyridae</taxon>
        <taxon>Luciolinae</taxon>
        <taxon>Aquatica</taxon>
    </lineage>
</organism>
<evidence type="ECO:0000256" key="1">
    <source>
        <dbReference type="SAM" id="Coils"/>
    </source>
</evidence>
<accession>A0AAN7SRE4</accession>
<dbReference type="EMBL" id="JARPUR010000003">
    <property type="protein sequence ID" value="KAK4880425.1"/>
    <property type="molecule type" value="Genomic_DNA"/>
</dbReference>
<sequence length="189" mass="22145">MFEYNTHDINGDEKLELTQKLNLLEIKLQKQDAIIEKLENQLETQEKNKKIHNIIIKGLQLPNNNLETNIETFLNQELNTEVNVTEAFKVGKKSDSMVIVAKLKSRTQKQLILTNKNKLKGKSVYIENDLTKAELEIQSILRQHANEELKKGRKAKIAYQKLYIDNELYIWNKKQKQLIKQINFTPTKN</sequence>
<evidence type="ECO:0000313" key="3">
    <source>
        <dbReference type="Proteomes" id="UP001353858"/>
    </source>
</evidence>
<name>A0AAN7SRE4_9COLE</name>
<comment type="caution">
    <text evidence="2">The sequence shown here is derived from an EMBL/GenBank/DDBJ whole genome shotgun (WGS) entry which is preliminary data.</text>
</comment>
<reference evidence="3" key="1">
    <citation type="submission" date="2023-01" db="EMBL/GenBank/DDBJ databases">
        <title>Key to firefly adult light organ development and bioluminescence: homeobox transcription factors regulate luciferase expression and transportation to peroxisome.</title>
        <authorList>
            <person name="Fu X."/>
        </authorList>
    </citation>
    <scope>NUCLEOTIDE SEQUENCE [LARGE SCALE GENOMIC DNA]</scope>
</reference>
<dbReference type="AlphaFoldDB" id="A0AAN7SRE4"/>